<dbReference type="EMBL" id="MCOG01000208">
    <property type="protein sequence ID" value="ORY25777.1"/>
    <property type="molecule type" value="Genomic_DNA"/>
</dbReference>
<gene>
    <name evidence="1" type="ORF">LY90DRAFT_514034</name>
</gene>
<dbReference type="OrthoDB" id="10640106at2759"/>
<dbReference type="Proteomes" id="UP000193920">
    <property type="component" value="Unassembled WGS sequence"/>
</dbReference>
<comment type="caution">
    <text evidence="1">The sequence shown here is derived from an EMBL/GenBank/DDBJ whole genome shotgun (WGS) entry which is preliminary data.</text>
</comment>
<name>A0A1Y2AU83_9FUNG</name>
<keyword evidence="2" id="KW-1185">Reference proteome</keyword>
<dbReference type="AlphaFoldDB" id="A0A1Y2AU83"/>
<evidence type="ECO:0000313" key="1">
    <source>
        <dbReference type="EMBL" id="ORY25777.1"/>
    </source>
</evidence>
<proteinExistence type="predicted"/>
<evidence type="ECO:0000313" key="2">
    <source>
        <dbReference type="Proteomes" id="UP000193920"/>
    </source>
</evidence>
<protein>
    <submittedName>
        <fullName evidence="1">Uncharacterized protein</fullName>
    </submittedName>
</protein>
<sequence length="155" mass="19004">MFQEILNYPRKKIKEFDQHINAYALLEKHFKKDNLLISKLDLQQAIRKLISRFLACKRYKNFNWNIFQTIQYKNELSRFEIISDENEDKFNEEIDYLSKTNIKIEQSIDLYEKLGEEKIEQTLDEYDDKTNNTKSKSTNFNKTRKRIIHREMNYF</sequence>
<reference evidence="1 2" key="1">
    <citation type="submission" date="2016-08" db="EMBL/GenBank/DDBJ databases">
        <title>A Parts List for Fungal Cellulosomes Revealed by Comparative Genomics.</title>
        <authorList>
            <consortium name="DOE Joint Genome Institute"/>
            <person name="Haitjema C.H."/>
            <person name="Gilmore S.P."/>
            <person name="Henske J.K."/>
            <person name="Solomon K.V."/>
            <person name="De Groot R."/>
            <person name="Kuo A."/>
            <person name="Mondo S.J."/>
            <person name="Salamov A.A."/>
            <person name="Labutti K."/>
            <person name="Zhao Z."/>
            <person name="Chiniquy J."/>
            <person name="Barry K."/>
            <person name="Brewer H.M."/>
            <person name="Purvine S.O."/>
            <person name="Wright A.T."/>
            <person name="Boxma B."/>
            <person name="Van Alen T."/>
            <person name="Hackstein J.H."/>
            <person name="Baker S.E."/>
            <person name="Grigoriev I.V."/>
            <person name="O'Malley M.A."/>
        </authorList>
    </citation>
    <scope>NUCLEOTIDE SEQUENCE [LARGE SCALE GENOMIC DNA]</scope>
    <source>
        <strain evidence="1 2">G1</strain>
    </source>
</reference>
<organism evidence="1 2">
    <name type="scientific">Neocallimastix californiae</name>
    <dbReference type="NCBI Taxonomy" id="1754190"/>
    <lineage>
        <taxon>Eukaryota</taxon>
        <taxon>Fungi</taxon>
        <taxon>Fungi incertae sedis</taxon>
        <taxon>Chytridiomycota</taxon>
        <taxon>Chytridiomycota incertae sedis</taxon>
        <taxon>Neocallimastigomycetes</taxon>
        <taxon>Neocallimastigales</taxon>
        <taxon>Neocallimastigaceae</taxon>
        <taxon>Neocallimastix</taxon>
    </lineage>
</organism>
<accession>A0A1Y2AU83</accession>